<name>A0ABT6LZ67_9ACTN</name>
<dbReference type="Proteomes" id="UP001160499">
    <property type="component" value="Unassembled WGS sequence"/>
</dbReference>
<gene>
    <name evidence="1" type="ORF">M2283_008949</name>
</gene>
<keyword evidence="2" id="KW-1185">Reference proteome</keyword>
<evidence type="ECO:0008006" key="3">
    <source>
        <dbReference type="Google" id="ProtNLM"/>
    </source>
</evidence>
<accession>A0ABT6LZ67</accession>
<reference evidence="1 2" key="1">
    <citation type="submission" date="2023-04" db="EMBL/GenBank/DDBJ databases">
        <title>Forest soil microbial communities from Buena Vista Peninsula, Colon Province, Panama.</title>
        <authorList>
            <person name="Bouskill N."/>
        </authorList>
    </citation>
    <scope>NUCLEOTIDE SEQUENCE [LARGE SCALE GENOMIC DNA]</scope>
    <source>
        <strain evidence="1 2">GGS1</strain>
    </source>
</reference>
<dbReference type="RefSeq" id="WP_280882307.1">
    <property type="nucleotide sequence ID" value="NZ_JARXVH010000024.1"/>
</dbReference>
<dbReference type="EMBL" id="JARXVH010000024">
    <property type="protein sequence ID" value="MDH6221602.1"/>
    <property type="molecule type" value="Genomic_DNA"/>
</dbReference>
<evidence type="ECO:0000313" key="2">
    <source>
        <dbReference type="Proteomes" id="UP001160499"/>
    </source>
</evidence>
<proteinExistence type="predicted"/>
<sequence length="52" mass="5639">MRPALTKVVGYLGANDRTGIVDGTEIRGQRRNPPPAGLAVQLVIAVSRYAYR</sequence>
<evidence type="ECO:0000313" key="1">
    <source>
        <dbReference type="EMBL" id="MDH6221602.1"/>
    </source>
</evidence>
<organism evidence="1 2">
    <name type="scientific">Streptomyces pseudovenezuelae</name>
    <dbReference type="NCBI Taxonomy" id="67350"/>
    <lineage>
        <taxon>Bacteria</taxon>
        <taxon>Bacillati</taxon>
        <taxon>Actinomycetota</taxon>
        <taxon>Actinomycetes</taxon>
        <taxon>Kitasatosporales</taxon>
        <taxon>Streptomycetaceae</taxon>
        <taxon>Streptomyces</taxon>
        <taxon>Streptomyces aurantiacus group</taxon>
    </lineage>
</organism>
<protein>
    <recommendedName>
        <fullName evidence="3">Transposase</fullName>
    </recommendedName>
</protein>
<comment type="caution">
    <text evidence="1">The sequence shown here is derived from an EMBL/GenBank/DDBJ whole genome shotgun (WGS) entry which is preliminary data.</text>
</comment>